<feature type="signal peptide" evidence="1">
    <location>
        <begin position="1"/>
        <end position="26"/>
    </location>
</feature>
<sequence length="79" mass="7813">MSTFSKCPLAVALGAACALGGANAQASVLQATDVGSGYMVAAADHAASYAAQPYEGHCGGMHMMDGRCGEGMCGGNVRK</sequence>
<evidence type="ECO:0000313" key="3">
    <source>
        <dbReference type="Proteomes" id="UP001465331"/>
    </source>
</evidence>
<evidence type="ECO:0000256" key="1">
    <source>
        <dbReference type="SAM" id="SignalP"/>
    </source>
</evidence>
<dbReference type="RefSeq" id="WP_352890903.1">
    <property type="nucleotide sequence ID" value="NZ_JBEPIJ010000029.1"/>
</dbReference>
<protein>
    <submittedName>
        <fullName evidence="2">Uncharacterized protein</fullName>
    </submittedName>
</protein>
<dbReference type="Proteomes" id="UP001465331">
    <property type="component" value="Unassembled WGS sequence"/>
</dbReference>
<reference evidence="2 3" key="1">
    <citation type="submission" date="2024-06" db="EMBL/GenBank/DDBJ databases">
        <authorList>
            <person name="Li Z."/>
            <person name="Jiang Y."/>
        </authorList>
    </citation>
    <scope>NUCLEOTIDE SEQUENCE [LARGE SCALE GENOMIC DNA]</scope>
    <source>
        <strain evidence="2 3">HSW-8</strain>
    </source>
</reference>
<keyword evidence="3" id="KW-1185">Reference proteome</keyword>
<dbReference type="PROSITE" id="PS51257">
    <property type="entry name" value="PROKAR_LIPOPROTEIN"/>
    <property type="match status" value="1"/>
</dbReference>
<name>A0ABV2ADN7_9GAMM</name>
<feature type="chain" id="PRO_5045139001" evidence="1">
    <location>
        <begin position="27"/>
        <end position="79"/>
    </location>
</feature>
<proteinExistence type="predicted"/>
<evidence type="ECO:0000313" key="2">
    <source>
        <dbReference type="EMBL" id="MES0875355.1"/>
    </source>
</evidence>
<keyword evidence="1" id="KW-0732">Signal</keyword>
<dbReference type="EMBL" id="JBEPIJ010000029">
    <property type="protein sequence ID" value="MES0875355.1"/>
    <property type="molecule type" value="Genomic_DNA"/>
</dbReference>
<organism evidence="2 3">
    <name type="scientific">Sinimarinibacterium thermocellulolyticum</name>
    <dbReference type="NCBI Taxonomy" id="3170016"/>
    <lineage>
        <taxon>Bacteria</taxon>
        <taxon>Pseudomonadati</taxon>
        <taxon>Pseudomonadota</taxon>
        <taxon>Gammaproteobacteria</taxon>
        <taxon>Nevskiales</taxon>
        <taxon>Nevskiaceae</taxon>
        <taxon>Sinimarinibacterium</taxon>
    </lineage>
</organism>
<gene>
    <name evidence="2" type="ORF">ABSH63_15255</name>
</gene>
<comment type="caution">
    <text evidence="2">The sequence shown here is derived from an EMBL/GenBank/DDBJ whole genome shotgun (WGS) entry which is preliminary data.</text>
</comment>
<accession>A0ABV2ADN7</accession>